<dbReference type="RefSeq" id="WP_378021033.1">
    <property type="nucleotide sequence ID" value="NZ_JBHSKG010000005.1"/>
</dbReference>
<name>A0ABV9ZBS1_9PSEU</name>
<comment type="caution">
    <text evidence="2">The sequence shown here is derived from an EMBL/GenBank/DDBJ whole genome shotgun (WGS) entry which is preliminary data.</text>
</comment>
<dbReference type="EMBL" id="JBHSKG010000005">
    <property type="protein sequence ID" value="MFC5138829.1"/>
    <property type="molecule type" value="Genomic_DNA"/>
</dbReference>
<dbReference type="Proteomes" id="UP001596175">
    <property type="component" value="Unassembled WGS sequence"/>
</dbReference>
<gene>
    <name evidence="2" type="ORF">ACFPK1_11345</name>
</gene>
<protein>
    <submittedName>
        <fullName evidence="2">Uncharacterized protein</fullName>
    </submittedName>
</protein>
<keyword evidence="3" id="KW-1185">Reference proteome</keyword>
<feature type="region of interest" description="Disordered" evidence="1">
    <location>
        <begin position="1"/>
        <end position="52"/>
    </location>
</feature>
<organism evidence="2 3">
    <name type="scientific">Actinomycetospora rhizophila</name>
    <dbReference type="NCBI Taxonomy" id="1416876"/>
    <lineage>
        <taxon>Bacteria</taxon>
        <taxon>Bacillati</taxon>
        <taxon>Actinomycetota</taxon>
        <taxon>Actinomycetes</taxon>
        <taxon>Pseudonocardiales</taxon>
        <taxon>Pseudonocardiaceae</taxon>
        <taxon>Actinomycetospora</taxon>
    </lineage>
</organism>
<evidence type="ECO:0000313" key="2">
    <source>
        <dbReference type="EMBL" id="MFC5138829.1"/>
    </source>
</evidence>
<feature type="compositionally biased region" description="Acidic residues" evidence="1">
    <location>
        <begin position="43"/>
        <end position="52"/>
    </location>
</feature>
<evidence type="ECO:0000256" key="1">
    <source>
        <dbReference type="SAM" id="MobiDB-lite"/>
    </source>
</evidence>
<sequence length="52" mass="5424">MTGPQTPGTGRLEDEDDVEEAAGVVGEAVARKNESPPPGDPQPYDEEEASPT</sequence>
<proteinExistence type="predicted"/>
<evidence type="ECO:0000313" key="3">
    <source>
        <dbReference type="Proteomes" id="UP001596175"/>
    </source>
</evidence>
<reference evidence="3" key="1">
    <citation type="journal article" date="2019" name="Int. J. Syst. Evol. Microbiol.">
        <title>The Global Catalogue of Microorganisms (GCM) 10K type strain sequencing project: providing services to taxonomists for standard genome sequencing and annotation.</title>
        <authorList>
            <consortium name="The Broad Institute Genomics Platform"/>
            <consortium name="The Broad Institute Genome Sequencing Center for Infectious Disease"/>
            <person name="Wu L."/>
            <person name="Ma J."/>
        </authorList>
    </citation>
    <scope>NUCLEOTIDE SEQUENCE [LARGE SCALE GENOMIC DNA]</scope>
    <source>
        <strain evidence="3">XZYJ18</strain>
    </source>
</reference>
<accession>A0ABV9ZBS1</accession>